<dbReference type="EMBL" id="BARU01025754">
    <property type="protein sequence ID" value="GAH70119.1"/>
    <property type="molecule type" value="Genomic_DNA"/>
</dbReference>
<name>X1IVJ2_9ZZZZ</name>
<dbReference type="AlphaFoldDB" id="X1IVJ2"/>
<comment type="caution">
    <text evidence="2">The sequence shown here is derived from an EMBL/GenBank/DDBJ whole genome shotgun (WGS) entry which is preliminary data.</text>
</comment>
<dbReference type="Gene3D" id="2.60.40.3800">
    <property type="match status" value="1"/>
</dbReference>
<feature type="domain" description="Gingipain propeptide" evidence="1">
    <location>
        <begin position="7"/>
        <end position="131"/>
    </location>
</feature>
<sequence>DNKEYKIIDIRGTGMINDIGKPALPVRYIYVALPLETENVKIYVKKEGKQTIKNARIIPVFQMTWKDQKIEEDPAIYGKNAYFPGKDYEVLYDKILLHQRIVKIAIYPFHFNPYINELISYNTIKVKIMFLGGKQKEGEYRFLGIPNERRLKNLIINYNKGQSWRKKKKVGRGSLLNYTPWYKIKVSEDGVYKIDYNYLKNHNINPDNIDPRTIKVYNGGSSVLNDDILIVPGENDTIPYQIPIYIHGEDDGEFNKDDYILFYGLSLTGWERC</sequence>
<dbReference type="InterPro" id="IPR012600">
    <property type="entry name" value="Propeptide_C25"/>
</dbReference>
<evidence type="ECO:0000259" key="1">
    <source>
        <dbReference type="Pfam" id="PF08126"/>
    </source>
</evidence>
<accession>X1IVJ2</accession>
<reference evidence="2" key="1">
    <citation type="journal article" date="2014" name="Front. Microbiol.">
        <title>High frequency of phylogenetically diverse reductive dehalogenase-homologous genes in deep subseafloor sedimentary metagenomes.</title>
        <authorList>
            <person name="Kawai M."/>
            <person name="Futagami T."/>
            <person name="Toyoda A."/>
            <person name="Takaki Y."/>
            <person name="Nishi S."/>
            <person name="Hori S."/>
            <person name="Arai W."/>
            <person name="Tsubouchi T."/>
            <person name="Morono Y."/>
            <person name="Uchiyama I."/>
            <person name="Ito T."/>
            <person name="Fujiyama A."/>
            <person name="Inagaki F."/>
            <person name="Takami H."/>
        </authorList>
    </citation>
    <scope>NUCLEOTIDE SEQUENCE</scope>
    <source>
        <strain evidence="2">Expedition CK06-06</strain>
    </source>
</reference>
<feature type="non-terminal residue" evidence="2">
    <location>
        <position position="273"/>
    </location>
</feature>
<feature type="non-terminal residue" evidence="2">
    <location>
        <position position="1"/>
    </location>
</feature>
<evidence type="ECO:0000313" key="2">
    <source>
        <dbReference type="EMBL" id="GAH70119.1"/>
    </source>
</evidence>
<organism evidence="2">
    <name type="scientific">marine sediment metagenome</name>
    <dbReference type="NCBI Taxonomy" id="412755"/>
    <lineage>
        <taxon>unclassified sequences</taxon>
        <taxon>metagenomes</taxon>
        <taxon>ecological metagenomes</taxon>
    </lineage>
</organism>
<protein>
    <recommendedName>
        <fullName evidence="1">Gingipain propeptide domain-containing protein</fullName>
    </recommendedName>
</protein>
<dbReference type="Pfam" id="PF08126">
    <property type="entry name" value="Propeptide_C25"/>
    <property type="match status" value="1"/>
</dbReference>
<dbReference type="InterPro" id="IPR038490">
    <property type="entry name" value="Gingipain_propep_sf"/>
</dbReference>
<dbReference type="GO" id="GO:0004197">
    <property type="term" value="F:cysteine-type endopeptidase activity"/>
    <property type="evidence" value="ECO:0007669"/>
    <property type="project" value="InterPro"/>
</dbReference>
<proteinExistence type="predicted"/>
<gene>
    <name evidence="2" type="ORF">S03H2_41453</name>
</gene>